<gene>
    <name evidence="2" type="ORF">OH806_07495</name>
</gene>
<dbReference type="Pfam" id="PF05708">
    <property type="entry name" value="Peptidase_C92"/>
    <property type="match status" value="1"/>
</dbReference>
<accession>A0ABT3HN31</accession>
<dbReference type="InterPro" id="IPR038765">
    <property type="entry name" value="Papain-like_cys_pep_sf"/>
</dbReference>
<comment type="caution">
    <text evidence="2">The sequence shown here is derived from an EMBL/GenBank/DDBJ whole genome shotgun (WGS) entry which is preliminary data.</text>
</comment>
<proteinExistence type="predicted"/>
<reference evidence="2" key="1">
    <citation type="submission" date="2022-10" db="EMBL/GenBank/DDBJ databases">
        <title>Chryseobacterium babae sp. nov. isolated from the gut of the beetle Oryctes rhinoceros, and Chryseobacterium kimseyorum sp. nov., isolated from a stick insect rearing cage.</title>
        <authorList>
            <person name="Shelomi M."/>
            <person name="Han C.-J."/>
            <person name="Chen W.-M."/>
            <person name="Chen H.-K."/>
            <person name="Liaw S.-J."/>
            <person name="Muhle E."/>
            <person name="Clermont D."/>
        </authorList>
    </citation>
    <scope>NUCLEOTIDE SEQUENCE</scope>
    <source>
        <strain evidence="2">WLa1L2M3</strain>
    </source>
</reference>
<organism evidence="2 3">
    <name type="scientific">Chryseobacterium oryctis</name>
    <dbReference type="NCBI Taxonomy" id="2952618"/>
    <lineage>
        <taxon>Bacteria</taxon>
        <taxon>Pseudomonadati</taxon>
        <taxon>Bacteroidota</taxon>
        <taxon>Flavobacteriia</taxon>
        <taxon>Flavobacteriales</taxon>
        <taxon>Weeksellaceae</taxon>
        <taxon>Chryseobacterium group</taxon>
        <taxon>Chryseobacterium</taxon>
    </lineage>
</organism>
<evidence type="ECO:0000313" key="2">
    <source>
        <dbReference type="EMBL" id="MCW3161110.1"/>
    </source>
</evidence>
<name>A0ABT3HN31_9FLAO</name>
<feature type="transmembrane region" description="Helical" evidence="1">
    <location>
        <begin position="7"/>
        <end position="27"/>
    </location>
</feature>
<keyword evidence="3" id="KW-1185">Reference proteome</keyword>
<keyword evidence="1" id="KW-0472">Membrane</keyword>
<dbReference type="InterPro" id="IPR024453">
    <property type="entry name" value="Peptidase_C92"/>
</dbReference>
<dbReference type="Gene3D" id="3.90.1720.10">
    <property type="entry name" value="endopeptidase domain like (from Nostoc punctiforme)"/>
    <property type="match status" value="1"/>
</dbReference>
<evidence type="ECO:0000313" key="3">
    <source>
        <dbReference type="Proteomes" id="UP001163719"/>
    </source>
</evidence>
<keyword evidence="1" id="KW-0812">Transmembrane</keyword>
<dbReference type="Proteomes" id="UP001163719">
    <property type="component" value="Unassembled WGS sequence"/>
</dbReference>
<dbReference type="RefSeq" id="WP_264743063.1">
    <property type="nucleotide sequence ID" value="NZ_JAPDHV010000003.1"/>
</dbReference>
<keyword evidence="1" id="KW-1133">Transmembrane helix</keyword>
<dbReference type="EMBL" id="JAPDHV010000003">
    <property type="protein sequence ID" value="MCW3161110.1"/>
    <property type="molecule type" value="Genomic_DNA"/>
</dbReference>
<evidence type="ECO:0000256" key="1">
    <source>
        <dbReference type="SAM" id="Phobius"/>
    </source>
</evidence>
<protein>
    <submittedName>
        <fullName evidence="2">YiiX/YebB-like N1pC/P60 family cysteine hydrolase</fullName>
    </submittedName>
</protein>
<dbReference type="SUPFAM" id="SSF54001">
    <property type="entry name" value="Cysteine proteinases"/>
    <property type="match status" value="1"/>
</dbReference>
<sequence length="219" mass="25890">MLFYKKKYPLILITIMGIALIIVVFSFNHFNSLYERIHHINFDNQTVYLIQRGTTGKLGNIAKDFNIKNKYASHIGIGFIHNNKLSIYHVYVDKNQKNNNLYIESLEEFIQPEDINYLCVWRLQEINPQKFESIKKSLIQSEKENILFDFIFKEDNNNYYCSEFVAKKLEESGVHIMKNNTKPISGIAKQALDRDTLTYFPVDGFENSRQINKIFEWIK</sequence>